<gene>
    <name evidence="2" type="ORF">K466DRAFT_309163</name>
</gene>
<dbReference type="AlphaFoldDB" id="A0A5C3PPT3"/>
<reference evidence="2 3" key="1">
    <citation type="journal article" date="2019" name="Nat. Ecol. Evol.">
        <title>Megaphylogeny resolves global patterns of mushroom evolution.</title>
        <authorList>
            <person name="Varga T."/>
            <person name="Krizsan K."/>
            <person name="Foldi C."/>
            <person name="Dima B."/>
            <person name="Sanchez-Garcia M."/>
            <person name="Sanchez-Ramirez S."/>
            <person name="Szollosi G.J."/>
            <person name="Szarkandi J.G."/>
            <person name="Papp V."/>
            <person name="Albert L."/>
            <person name="Andreopoulos W."/>
            <person name="Angelini C."/>
            <person name="Antonin V."/>
            <person name="Barry K.W."/>
            <person name="Bougher N.L."/>
            <person name="Buchanan P."/>
            <person name="Buyck B."/>
            <person name="Bense V."/>
            <person name="Catcheside P."/>
            <person name="Chovatia M."/>
            <person name="Cooper J."/>
            <person name="Damon W."/>
            <person name="Desjardin D."/>
            <person name="Finy P."/>
            <person name="Geml J."/>
            <person name="Haridas S."/>
            <person name="Hughes K."/>
            <person name="Justo A."/>
            <person name="Karasinski D."/>
            <person name="Kautmanova I."/>
            <person name="Kiss B."/>
            <person name="Kocsube S."/>
            <person name="Kotiranta H."/>
            <person name="LaButti K.M."/>
            <person name="Lechner B.E."/>
            <person name="Liimatainen K."/>
            <person name="Lipzen A."/>
            <person name="Lukacs Z."/>
            <person name="Mihaltcheva S."/>
            <person name="Morgado L.N."/>
            <person name="Niskanen T."/>
            <person name="Noordeloos M.E."/>
            <person name="Ohm R.A."/>
            <person name="Ortiz-Santana B."/>
            <person name="Ovrebo C."/>
            <person name="Racz N."/>
            <person name="Riley R."/>
            <person name="Savchenko A."/>
            <person name="Shiryaev A."/>
            <person name="Soop K."/>
            <person name="Spirin V."/>
            <person name="Szebenyi C."/>
            <person name="Tomsovsky M."/>
            <person name="Tulloss R.E."/>
            <person name="Uehling J."/>
            <person name="Grigoriev I.V."/>
            <person name="Vagvolgyi C."/>
            <person name="Papp T."/>
            <person name="Martin F.M."/>
            <person name="Miettinen O."/>
            <person name="Hibbett D.S."/>
            <person name="Nagy L.G."/>
        </authorList>
    </citation>
    <scope>NUCLEOTIDE SEQUENCE [LARGE SCALE GENOMIC DNA]</scope>
    <source>
        <strain evidence="2 3">HHB13444</strain>
    </source>
</reference>
<feature type="region of interest" description="Disordered" evidence="1">
    <location>
        <begin position="17"/>
        <end position="37"/>
    </location>
</feature>
<proteinExistence type="predicted"/>
<protein>
    <submittedName>
        <fullName evidence="2">Uncharacterized protein</fullName>
    </submittedName>
</protein>
<accession>A0A5C3PPT3</accession>
<organism evidence="2 3">
    <name type="scientific">Polyporus arcularius HHB13444</name>
    <dbReference type="NCBI Taxonomy" id="1314778"/>
    <lineage>
        <taxon>Eukaryota</taxon>
        <taxon>Fungi</taxon>
        <taxon>Dikarya</taxon>
        <taxon>Basidiomycota</taxon>
        <taxon>Agaricomycotina</taxon>
        <taxon>Agaricomycetes</taxon>
        <taxon>Polyporales</taxon>
        <taxon>Polyporaceae</taxon>
        <taxon>Polyporus</taxon>
    </lineage>
</organism>
<keyword evidence="3" id="KW-1185">Reference proteome</keyword>
<dbReference type="EMBL" id="ML211017">
    <property type="protein sequence ID" value="TFK91556.1"/>
    <property type="molecule type" value="Genomic_DNA"/>
</dbReference>
<evidence type="ECO:0000313" key="2">
    <source>
        <dbReference type="EMBL" id="TFK91556.1"/>
    </source>
</evidence>
<dbReference type="Proteomes" id="UP000308197">
    <property type="component" value="Unassembled WGS sequence"/>
</dbReference>
<evidence type="ECO:0000313" key="3">
    <source>
        <dbReference type="Proteomes" id="UP000308197"/>
    </source>
</evidence>
<evidence type="ECO:0000256" key="1">
    <source>
        <dbReference type="SAM" id="MobiDB-lite"/>
    </source>
</evidence>
<feature type="compositionally biased region" description="Low complexity" evidence="1">
    <location>
        <begin position="17"/>
        <end position="30"/>
    </location>
</feature>
<sequence length="237" mass="25106">MSVLGSAEAWTYTTTRSSLSSLSPPRSTLSVQSSTSPTSFACSRCSPPLPRLLGPRRCIPSTGQLKSIAPKLIIWRTALGIAVSSQSAGTPFMSFMLFTFRSSGPSTAETTAVGTAFGWRSTLLLGGTTQMWPSGSRVLDAYAFTFGSSNKRQLGTTTSATSSQPVKFGTCIQDKQRHRCSGRTSRSSNAKSGAIEVALSRKSGIHNPSSLQVGCDIFIQQVDLVIPPPSVSSTRDV</sequence>
<dbReference type="InParanoid" id="A0A5C3PPT3"/>
<name>A0A5C3PPT3_9APHY</name>